<dbReference type="Proteomes" id="UP000326396">
    <property type="component" value="Linkage Group LG3"/>
</dbReference>
<dbReference type="AlphaFoldDB" id="A0A5N6N6H9"/>
<protein>
    <submittedName>
        <fullName evidence="1">Uncharacterized protein</fullName>
    </submittedName>
</protein>
<sequence>MVTRMPVVTILIDEELNPTSLFHVKLLLIKYMLPWNRRKIRHLRQPLKPNPNFCPNQEHQLEKRCQQRLGFHRLPPLYVEWWRINGGGGARCRPVTRGRGWRAVTGGREVEGGDGSVGAGGSNVMAVEETYEAFF</sequence>
<name>A0A5N6N6H9_9ASTR</name>
<organism evidence="1 2">
    <name type="scientific">Mikania micrantha</name>
    <name type="common">bitter vine</name>
    <dbReference type="NCBI Taxonomy" id="192012"/>
    <lineage>
        <taxon>Eukaryota</taxon>
        <taxon>Viridiplantae</taxon>
        <taxon>Streptophyta</taxon>
        <taxon>Embryophyta</taxon>
        <taxon>Tracheophyta</taxon>
        <taxon>Spermatophyta</taxon>
        <taxon>Magnoliopsida</taxon>
        <taxon>eudicotyledons</taxon>
        <taxon>Gunneridae</taxon>
        <taxon>Pentapetalae</taxon>
        <taxon>asterids</taxon>
        <taxon>campanulids</taxon>
        <taxon>Asterales</taxon>
        <taxon>Asteraceae</taxon>
        <taxon>Asteroideae</taxon>
        <taxon>Heliantheae alliance</taxon>
        <taxon>Eupatorieae</taxon>
        <taxon>Mikania</taxon>
    </lineage>
</organism>
<proteinExistence type="predicted"/>
<evidence type="ECO:0000313" key="1">
    <source>
        <dbReference type="EMBL" id="KAD4385707.1"/>
    </source>
</evidence>
<evidence type="ECO:0000313" key="2">
    <source>
        <dbReference type="Proteomes" id="UP000326396"/>
    </source>
</evidence>
<dbReference type="EMBL" id="SZYD01000013">
    <property type="protein sequence ID" value="KAD4385707.1"/>
    <property type="molecule type" value="Genomic_DNA"/>
</dbReference>
<reference evidence="1 2" key="1">
    <citation type="submission" date="2019-05" db="EMBL/GenBank/DDBJ databases">
        <title>Mikania micrantha, genome provides insights into the molecular mechanism of rapid growth.</title>
        <authorList>
            <person name="Liu B."/>
        </authorList>
    </citation>
    <scope>NUCLEOTIDE SEQUENCE [LARGE SCALE GENOMIC DNA]</scope>
    <source>
        <strain evidence="1">NLD-2019</strain>
        <tissue evidence="1">Leaf</tissue>
    </source>
</reference>
<comment type="caution">
    <text evidence="1">The sequence shown here is derived from an EMBL/GenBank/DDBJ whole genome shotgun (WGS) entry which is preliminary data.</text>
</comment>
<accession>A0A5N6N6H9</accession>
<keyword evidence="2" id="KW-1185">Reference proteome</keyword>
<gene>
    <name evidence="1" type="ORF">E3N88_25876</name>
</gene>